<protein>
    <submittedName>
        <fullName evidence="1">Aminotransferase class IV</fullName>
    </submittedName>
</protein>
<keyword evidence="1" id="KW-0032">Aminotransferase</keyword>
<reference evidence="1" key="1">
    <citation type="submission" date="2013-12" db="EMBL/GenBank/DDBJ databases">
        <title>A Varibaculum cambriense genome reconstructed from a premature infant gut community with otherwise low bacterial novelty that shifts toward anaerobic metabolism during the third week of life.</title>
        <authorList>
            <person name="Brown C.T."/>
            <person name="Sharon I."/>
            <person name="Thomas B.C."/>
            <person name="Castelle C.J."/>
            <person name="Morowitz M.J."/>
            <person name="Banfield J.F."/>
        </authorList>
    </citation>
    <scope>NUCLEOTIDE SEQUENCE</scope>
</reference>
<comment type="caution">
    <text evidence="1">The sequence shown here is derived from an EMBL/GenBank/DDBJ whole genome shotgun (WGS) entry which is preliminary data.</text>
</comment>
<keyword evidence="1" id="KW-0808">Transferase</keyword>
<organism evidence="1">
    <name type="scientific">human gut metagenome</name>
    <dbReference type="NCBI Taxonomy" id="408170"/>
    <lineage>
        <taxon>unclassified sequences</taxon>
        <taxon>metagenomes</taxon>
        <taxon>organismal metagenomes</taxon>
    </lineage>
</organism>
<feature type="non-terminal residue" evidence="1">
    <location>
        <position position="61"/>
    </location>
</feature>
<dbReference type="EMBL" id="AZMM01002821">
    <property type="protein sequence ID" value="ETJ43184.1"/>
    <property type="molecule type" value="Genomic_DNA"/>
</dbReference>
<dbReference type="SUPFAM" id="SSF56752">
    <property type="entry name" value="D-aminoacid aminotransferase-like PLP-dependent enzymes"/>
    <property type="match status" value="1"/>
</dbReference>
<accession>W1YPS2</accession>
<dbReference type="Gene3D" id="3.30.470.10">
    <property type="match status" value="1"/>
</dbReference>
<dbReference type="AlphaFoldDB" id="W1YPS2"/>
<evidence type="ECO:0000313" key="1">
    <source>
        <dbReference type="EMBL" id="ETJ43184.1"/>
    </source>
</evidence>
<dbReference type="GO" id="GO:0008483">
    <property type="term" value="F:transaminase activity"/>
    <property type="evidence" value="ECO:0007669"/>
    <property type="project" value="UniProtKB-KW"/>
</dbReference>
<dbReference type="InterPro" id="IPR036038">
    <property type="entry name" value="Aminotransferase-like"/>
</dbReference>
<gene>
    <name evidence="1" type="ORF">Q604_UNBC02821G0001</name>
</gene>
<sequence length="61" mass="7188">MQELTYFNGEFVEPGAKVISIDDRGYLFGDSVYEVVRVVKGRCFALSYHQDRLYRSMREMD</sequence>
<dbReference type="InterPro" id="IPR043131">
    <property type="entry name" value="BCAT-like_N"/>
</dbReference>
<name>W1YPS2_9ZZZZ</name>
<proteinExistence type="predicted"/>